<dbReference type="Gene3D" id="6.10.250.690">
    <property type="match status" value="1"/>
</dbReference>
<evidence type="ECO:0000256" key="7">
    <source>
        <dbReference type="PROSITE-ProRule" id="PRU01091"/>
    </source>
</evidence>
<dbReference type="Gene3D" id="3.40.50.2300">
    <property type="match status" value="1"/>
</dbReference>
<dbReference type="EMBL" id="JBGMEI010000001">
    <property type="protein sequence ID" value="MFO3664859.1"/>
    <property type="molecule type" value="Genomic_DNA"/>
</dbReference>
<evidence type="ECO:0000256" key="3">
    <source>
        <dbReference type="ARBA" id="ARBA00023015"/>
    </source>
</evidence>
<dbReference type="PROSITE" id="PS50110">
    <property type="entry name" value="RESPONSE_REGULATORY"/>
    <property type="match status" value="1"/>
</dbReference>
<evidence type="ECO:0000256" key="4">
    <source>
        <dbReference type="ARBA" id="ARBA00023125"/>
    </source>
</evidence>
<dbReference type="Pfam" id="PF00072">
    <property type="entry name" value="Response_reg"/>
    <property type="match status" value="1"/>
</dbReference>
<evidence type="ECO:0000259" key="8">
    <source>
        <dbReference type="PROSITE" id="PS50110"/>
    </source>
</evidence>
<dbReference type="InterPro" id="IPR039420">
    <property type="entry name" value="WalR-like"/>
</dbReference>
<keyword evidence="3" id="KW-0805">Transcription regulation</keyword>
<dbReference type="SMART" id="SM00862">
    <property type="entry name" value="Trans_reg_C"/>
    <property type="match status" value="1"/>
</dbReference>
<feature type="modified residue" description="4-aspartylphosphate" evidence="6">
    <location>
        <position position="52"/>
    </location>
</feature>
<evidence type="ECO:0000313" key="11">
    <source>
        <dbReference type="Proteomes" id="UP001637996"/>
    </source>
</evidence>
<feature type="domain" description="Response regulatory" evidence="8">
    <location>
        <begin position="3"/>
        <end position="121"/>
    </location>
</feature>
<evidence type="ECO:0000259" key="9">
    <source>
        <dbReference type="PROSITE" id="PS51755"/>
    </source>
</evidence>
<dbReference type="CDD" id="cd17574">
    <property type="entry name" value="REC_OmpR"/>
    <property type="match status" value="1"/>
</dbReference>
<evidence type="ECO:0000256" key="2">
    <source>
        <dbReference type="ARBA" id="ARBA00023012"/>
    </source>
</evidence>
<keyword evidence="4 7" id="KW-0238">DNA-binding</keyword>
<dbReference type="InterPro" id="IPR036388">
    <property type="entry name" value="WH-like_DNA-bd_sf"/>
</dbReference>
<dbReference type="InterPro" id="IPR001789">
    <property type="entry name" value="Sig_transdc_resp-reg_receiver"/>
</dbReference>
<sequence length="227" mass="26261">MKKILIADDEVDIVKLVSLYLESDNYELFCAYDGNEAKEIIEKKDIDLAIIDIMMPKINGYELIKHIRDKNNKCEKYIPIIVISAKVDLSDRILGLDIGADDYLTKPFEPLELVAKVKGEFRRNEHSLKNNDKPKITIGEISLNIHQCTLEKNGNIIDLTSSEFKVLKLFMKNPRRVFTNEQIYEYAWSETSVVDDNTIRVIISKLRSKIGHEHIVTIRGLGYRYEK</sequence>
<dbReference type="Proteomes" id="UP001637996">
    <property type="component" value="Unassembled WGS sequence"/>
</dbReference>
<dbReference type="PANTHER" id="PTHR48111">
    <property type="entry name" value="REGULATOR OF RPOS"/>
    <property type="match status" value="1"/>
</dbReference>
<dbReference type="InterPro" id="IPR001867">
    <property type="entry name" value="OmpR/PhoB-type_DNA-bd"/>
</dbReference>
<evidence type="ECO:0000256" key="1">
    <source>
        <dbReference type="ARBA" id="ARBA00022553"/>
    </source>
</evidence>
<name>A0ABW9M624_9FIRM</name>
<dbReference type="CDD" id="cd00383">
    <property type="entry name" value="trans_reg_C"/>
    <property type="match status" value="1"/>
</dbReference>
<evidence type="ECO:0000313" key="10">
    <source>
        <dbReference type="EMBL" id="MFO3664859.1"/>
    </source>
</evidence>
<dbReference type="PANTHER" id="PTHR48111:SF40">
    <property type="entry name" value="PHOSPHATE REGULON TRANSCRIPTIONAL REGULATORY PROTEIN PHOB"/>
    <property type="match status" value="1"/>
</dbReference>
<dbReference type="Pfam" id="PF00486">
    <property type="entry name" value="Trans_reg_C"/>
    <property type="match status" value="1"/>
</dbReference>
<keyword evidence="11" id="KW-1185">Reference proteome</keyword>
<gene>
    <name evidence="10" type="ORF">ACCQ41_01110</name>
</gene>
<dbReference type="InterPro" id="IPR011006">
    <property type="entry name" value="CheY-like_superfamily"/>
</dbReference>
<evidence type="ECO:0000256" key="5">
    <source>
        <dbReference type="ARBA" id="ARBA00023163"/>
    </source>
</evidence>
<keyword evidence="5" id="KW-0804">Transcription</keyword>
<reference evidence="10 11" key="1">
    <citation type="journal article" date="2025" name="Anaerobe">
        <title>Description of Anaerococcus kampingiae sp. nov., Anaerococcus groningensis sp. nov., Anaerococcus martiniensis sp. nov., and Anaerococcus cruorum sp. nov., isolated from human clinical specimens.</title>
        <authorList>
            <person name="Boiten K.E."/>
            <person name="Meijer J."/>
            <person name="van Wezel E.M."/>
            <person name="Veloo A.C.M."/>
        </authorList>
    </citation>
    <scope>NUCLEOTIDE SEQUENCE [LARGE SCALE GENOMIC DNA]</scope>
    <source>
        <strain evidence="10 11">ENR0831</strain>
    </source>
</reference>
<evidence type="ECO:0000256" key="6">
    <source>
        <dbReference type="PROSITE-ProRule" id="PRU00169"/>
    </source>
</evidence>
<dbReference type="PROSITE" id="PS51755">
    <property type="entry name" value="OMPR_PHOB"/>
    <property type="match status" value="1"/>
</dbReference>
<dbReference type="SUPFAM" id="SSF52172">
    <property type="entry name" value="CheY-like"/>
    <property type="match status" value="1"/>
</dbReference>
<comment type="caution">
    <text evidence="10">The sequence shown here is derived from an EMBL/GenBank/DDBJ whole genome shotgun (WGS) entry which is preliminary data.</text>
</comment>
<dbReference type="SMART" id="SM00448">
    <property type="entry name" value="REC"/>
    <property type="match status" value="1"/>
</dbReference>
<feature type="DNA-binding region" description="OmpR/PhoB-type" evidence="7">
    <location>
        <begin position="133"/>
        <end position="227"/>
    </location>
</feature>
<proteinExistence type="predicted"/>
<keyword evidence="2" id="KW-0902">Two-component regulatory system</keyword>
<feature type="domain" description="OmpR/PhoB-type" evidence="9">
    <location>
        <begin position="133"/>
        <end position="227"/>
    </location>
</feature>
<organism evidence="10 11">
    <name type="scientific">Anaerococcus martiniensis</name>
    <dbReference type="NCBI Taxonomy" id="3115615"/>
    <lineage>
        <taxon>Bacteria</taxon>
        <taxon>Bacillati</taxon>
        <taxon>Bacillota</taxon>
        <taxon>Tissierellia</taxon>
        <taxon>Tissierellales</taxon>
        <taxon>Peptoniphilaceae</taxon>
        <taxon>Anaerococcus</taxon>
    </lineage>
</organism>
<dbReference type="Gene3D" id="1.10.10.10">
    <property type="entry name" value="Winged helix-like DNA-binding domain superfamily/Winged helix DNA-binding domain"/>
    <property type="match status" value="1"/>
</dbReference>
<protein>
    <submittedName>
        <fullName evidence="10">Response regulator transcription factor</fullName>
    </submittedName>
</protein>
<dbReference type="RefSeq" id="WP_410030620.1">
    <property type="nucleotide sequence ID" value="NZ_JBGMEI010000001.1"/>
</dbReference>
<keyword evidence="1 6" id="KW-0597">Phosphoprotein</keyword>
<accession>A0ABW9M624</accession>